<keyword evidence="7" id="KW-0677">Repeat</keyword>
<evidence type="ECO:0000256" key="10">
    <source>
        <dbReference type="ARBA" id="ARBA00022786"/>
    </source>
</evidence>
<proteinExistence type="inferred from homology"/>
<dbReference type="GO" id="GO:0051301">
    <property type="term" value="P:cell division"/>
    <property type="evidence" value="ECO:0007669"/>
    <property type="project" value="UniProtKB-KW"/>
</dbReference>
<keyword evidence="9" id="KW-0498">Mitosis</keyword>
<dbReference type="PANTHER" id="PTHR15189">
    <property type="entry name" value="BRISC AND BRCA1-A COMPLEX MEMBER 2"/>
    <property type="match status" value="1"/>
</dbReference>
<evidence type="ECO:0000256" key="2">
    <source>
        <dbReference type="ARBA" id="ARBA00004496"/>
    </source>
</evidence>
<organism evidence="18 19">
    <name type="scientific">Piromyces finnis</name>
    <dbReference type="NCBI Taxonomy" id="1754191"/>
    <lineage>
        <taxon>Eukaryota</taxon>
        <taxon>Fungi</taxon>
        <taxon>Fungi incertae sedis</taxon>
        <taxon>Chytridiomycota</taxon>
        <taxon>Chytridiomycota incertae sedis</taxon>
        <taxon>Neocallimastigomycetes</taxon>
        <taxon>Neocallimastigales</taxon>
        <taxon>Neocallimastigaceae</taxon>
        <taxon>Piromyces</taxon>
    </lineage>
</organism>
<dbReference type="OrthoDB" id="538811at2759"/>
<evidence type="ECO:0000256" key="5">
    <source>
        <dbReference type="ARBA" id="ARBA00022618"/>
    </source>
</evidence>
<keyword evidence="4" id="KW-0963">Cytoplasm</keyword>
<evidence type="ECO:0000313" key="18">
    <source>
        <dbReference type="EMBL" id="ORX57219.1"/>
    </source>
</evidence>
<evidence type="ECO:0000256" key="17">
    <source>
        <dbReference type="ARBA" id="ARBA00032630"/>
    </source>
</evidence>
<evidence type="ECO:0000256" key="9">
    <source>
        <dbReference type="ARBA" id="ARBA00022776"/>
    </source>
</evidence>
<keyword evidence="8" id="KW-0227">DNA damage</keyword>
<dbReference type="EMBL" id="MCFH01000006">
    <property type="protein sequence ID" value="ORX57219.1"/>
    <property type="molecule type" value="Genomic_DNA"/>
</dbReference>
<dbReference type="Proteomes" id="UP000193719">
    <property type="component" value="Unassembled WGS sequence"/>
</dbReference>
<dbReference type="AlphaFoldDB" id="A0A1Y1VJ67"/>
<keyword evidence="5" id="KW-0132">Cell division</keyword>
<dbReference type="STRING" id="1754191.A0A1Y1VJ67"/>
<keyword evidence="11" id="KW-0156">Chromatin regulator</keyword>
<evidence type="ECO:0000256" key="11">
    <source>
        <dbReference type="ARBA" id="ARBA00022853"/>
    </source>
</evidence>
<evidence type="ECO:0000313" key="19">
    <source>
        <dbReference type="Proteomes" id="UP000193719"/>
    </source>
</evidence>
<name>A0A1Y1VJ67_9FUNG</name>
<keyword evidence="12" id="KW-0234">DNA repair</keyword>
<evidence type="ECO:0000256" key="12">
    <source>
        <dbReference type="ARBA" id="ARBA00023204"/>
    </source>
</evidence>
<dbReference type="InterPro" id="IPR010358">
    <property type="entry name" value="BRE"/>
</dbReference>
<keyword evidence="14" id="KW-0131">Cell cycle</keyword>
<comment type="similarity">
    <text evidence="15">Belongs to the BABAM2 family.</text>
</comment>
<keyword evidence="6" id="KW-0053">Apoptosis</keyword>
<evidence type="ECO:0000256" key="14">
    <source>
        <dbReference type="ARBA" id="ARBA00023306"/>
    </source>
</evidence>
<reference evidence="18 19" key="2">
    <citation type="submission" date="2016-08" db="EMBL/GenBank/DDBJ databases">
        <title>Pervasive Adenine N6-methylation of Active Genes in Fungi.</title>
        <authorList>
            <consortium name="DOE Joint Genome Institute"/>
            <person name="Mondo S.J."/>
            <person name="Dannebaum R.O."/>
            <person name="Kuo R.C."/>
            <person name="Labutti K."/>
            <person name="Haridas S."/>
            <person name="Kuo A."/>
            <person name="Salamov A."/>
            <person name="Ahrendt S.R."/>
            <person name="Lipzen A."/>
            <person name="Sullivan W."/>
            <person name="Andreopoulos W.B."/>
            <person name="Clum A."/>
            <person name="Lindquist E."/>
            <person name="Daum C."/>
            <person name="Ramamoorthy G.K."/>
            <person name="Gryganskyi A."/>
            <person name="Culley D."/>
            <person name="Magnuson J.K."/>
            <person name="James T.Y."/>
            <person name="O'Malley M.A."/>
            <person name="Stajich J.E."/>
            <person name="Spatafora J.W."/>
            <person name="Visel A."/>
            <person name="Grigoriev I.V."/>
        </authorList>
    </citation>
    <scope>NUCLEOTIDE SEQUENCE [LARGE SCALE GENOMIC DNA]</scope>
    <source>
        <strain evidence="19">finn</strain>
    </source>
</reference>
<evidence type="ECO:0000256" key="4">
    <source>
        <dbReference type="ARBA" id="ARBA00022490"/>
    </source>
</evidence>
<dbReference type="GO" id="GO:0006915">
    <property type="term" value="P:apoptotic process"/>
    <property type="evidence" value="ECO:0007669"/>
    <property type="project" value="UniProtKB-KW"/>
</dbReference>
<evidence type="ECO:0000256" key="3">
    <source>
        <dbReference type="ARBA" id="ARBA00019438"/>
    </source>
</evidence>
<evidence type="ECO:0000256" key="16">
    <source>
        <dbReference type="ARBA" id="ARBA00032491"/>
    </source>
</evidence>
<protein>
    <recommendedName>
        <fullName evidence="3">BRISC and BRCA1-A complex member 2</fullName>
    </recommendedName>
    <alternativeName>
        <fullName evidence="16">BRCA1-A complex subunit BRE</fullName>
    </alternativeName>
    <alternativeName>
        <fullName evidence="17">BRCA1/BRCA2-containing complex subunit 45</fullName>
    </alternativeName>
</protein>
<evidence type="ECO:0000256" key="15">
    <source>
        <dbReference type="ARBA" id="ARBA00025766"/>
    </source>
</evidence>
<keyword evidence="19" id="KW-1185">Reference proteome</keyword>
<gene>
    <name evidence="18" type="ORF">BCR36DRAFT_319420</name>
</gene>
<keyword evidence="13" id="KW-0539">Nucleus</keyword>
<comment type="subcellular location">
    <subcellularLocation>
        <location evidence="2">Cytoplasm</location>
    </subcellularLocation>
    <subcellularLocation>
        <location evidence="1">Nucleus</location>
    </subcellularLocation>
</comment>
<evidence type="ECO:0000256" key="13">
    <source>
        <dbReference type="ARBA" id="ARBA00023242"/>
    </source>
</evidence>
<keyword evidence="10" id="KW-0833">Ubl conjugation pathway</keyword>
<comment type="caution">
    <text evidence="18">The sequence shown here is derived from an EMBL/GenBank/DDBJ whole genome shotgun (WGS) entry which is preliminary data.</text>
</comment>
<dbReference type="GO" id="GO:0006302">
    <property type="term" value="P:double-strand break repair"/>
    <property type="evidence" value="ECO:0007669"/>
    <property type="project" value="TreeGrafter"/>
</dbReference>
<dbReference type="GO" id="GO:0070552">
    <property type="term" value="C:BRISC complex"/>
    <property type="evidence" value="ECO:0007669"/>
    <property type="project" value="InterPro"/>
</dbReference>
<dbReference type="Pfam" id="PF06113">
    <property type="entry name" value="BRE"/>
    <property type="match status" value="1"/>
</dbReference>
<evidence type="ECO:0000256" key="7">
    <source>
        <dbReference type="ARBA" id="ARBA00022737"/>
    </source>
</evidence>
<dbReference type="GO" id="GO:0006325">
    <property type="term" value="P:chromatin organization"/>
    <property type="evidence" value="ECO:0007669"/>
    <property type="project" value="UniProtKB-KW"/>
</dbReference>
<dbReference type="GO" id="GO:0005737">
    <property type="term" value="C:cytoplasm"/>
    <property type="evidence" value="ECO:0007669"/>
    <property type="project" value="UniProtKB-SubCell"/>
</dbReference>
<accession>A0A1Y1VJ67</accession>
<dbReference type="PANTHER" id="PTHR15189:SF7">
    <property type="entry name" value="BRISC AND BRCA1-A COMPLEX MEMBER 2"/>
    <property type="match status" value="1"/>
</dbReference>
<sequence>MASPLVTDLKSVISLQTYLNIALKKLLESDKYQILKVTDQRSSRIDLEDEQYDIFTLVYTILDITFKITLLFDNKHPLLPPDIILEDTIGFDKECEKENILSLNSIIFQWNIKDENCLIILMNNLKKLFKEYQLNKAIKLNIPRINFELSTLMSVCNNFNIMMIPHEVSVYEKIKVIIPLEKKSNNNNLISFDDTNDYIYGVLLISEFLVDKSSNEVVSNSIDYIFSRKTKLIKRINKKMPKWEINISLHDYMKETEMKLDDIILLKTNDNIRREFVTAIISEFNEYLLEYDPLDFSYASFYIKHPKDGADLQANSIVLFFYVGDEFPQRDPVVTIIVPYHQVNPDRSTRHDIKYHFNKKYFTENPKRYQEAASLFKKYIINNITQFIREYKN</sequence>
<evidence type="ECO:0000256" key="1">
    <source>
        <dbReference type="ARBA" id="ARBA00004123"/>
    </source>
</evidence>
<reference evidence="18 19" key="1">
    <citation type="submission" date="2016-08" db="EMBL/GenBank/DDBJ databases">
        <title>Genomes of anaerobic fungi encode conserved fungal cellulosomes for biomass hydrolysis.</title>
        <authorList>
            <consortium name="DOE Joint Genome Institute"/>
            <person name="Haitjema C.H."/>
            <person name="Gilmore S.P."/>
            <person name="Henske J.K."/>
            <person name="Solomon K.V."/>
            <person name="De Groot R."/>
            <person name="Kuo A."/>
            <person name="Mondo S.J."/>
            <person name="Salamov A.A."/>
            <person name="Labutti K."/>
            <person name="Zhao Z."/>
            <person name="Chiniquy J."/>
            <person name="Barry K."/>
            <person name="Brewer H.M."/>
            <person name="Purvine S.O."/>
            <person name="Wright A.T."/>
            <person name="Boxma B."/>
            <person name="Van Alen T."/>
            <person name="Hackstein J.H."/>
            <person name="Baker S.E."/>
            <person name="Grigoriev I.V."/>
            <person name="O'Malley M.A."/>
        </authorList>
    </citation>
    <scope>NUCLEOTIDE SEQUENCE [LARGE SCALE GENOMIC DNA]</scope>
    <source>
        <strain evidence="19">finn</strain>
    </source>
</reference>
<evidence type="ECO:0000256" key="8">
    <source>
        <dbReference type="ARBA" id="ARBA00022763"/>
    </source>
</evidence>
<evidence type="ECO:0000256" key="6">
    <source>
        <dbReference type="ARBA" id="ARBA00022703"/>
    </source>
</evidence>